<evidence type="ECO:0000259" key="6">
    <source>
        <dbReference type="Pfam" id="PF04932"/>
    </source>
</evidence>
<feature type="transmembrane region" description="Helical" evidence="5">
    <location>
        <begin position="288"/>
        <end position="308"/>
    </location>
</feature>
<evidence type="ECO:0000256" key="3">
    <source>
        <dbReference type="ARBA" id="ARBA00022989"/>
    </source>
</evidence>
<feature type="transmembrane region" description="Helical" evidence="5">
    <location>
        <begin position="253"/>
        <end position="276"/>
    </location>
</feature>
<feature type="transmembrane region" description="Helical" evidence="5">
    <location>
        <begin position="35"/>
        <end position="51"/>
    </location>
</feature>
<dbReference type="Proteomes" id="UP000830055">
    <property type="component" value="Chromosome"/>
</dbReference>
<feature type="transmembrane region" description="Helical" evidence="5">
    <location>
        <begin position="87"/>
        <end position="109"/>
    </location>
</feature>
<accession>A0ABM7W7W4</accession>
<gene>
    <name evidence="7" type="ORF">DPPLL_14400</name>
</gene>
<feature type="transmembrane region" description="Helical" evidence="5">
    <location>
        <begin position="58"/>
        <end position="75"/>
    </location>
</feature>
<dbReference type="InterPro" id="IPR007016">
    <property type="entry name" value="O-antigen_ligase-rel_domated"/>
</dbReference>
<evidence type="ECO:0000256" key="4">
    <source>
        <dbReference type="ARBA" id="ARBA00023136"/>
    </source>
</evidence>
<evidence type="ECO:0000256" key="2">
    <source>
        <dbReference type="ARBA" id="ARBA00022692"/>
    </source>
</evidence>
<proteinExistence type="predicted"/>
<dbReference type="InterPro" id="IPR051533">
    <property type="entry name" value="WaaL-like"/>
</dbReference>
<keyword evidence="4 5" id="KW-0472">Membrane</keyword>
<evidence type="ECO:0000313" key="7">
    <source>
        <dbReference type="EMBL" id="BDD87075.1"/>
    </source>
</evidence>
<keyword evidence="8" id="KW-1185">Reference proteome</keyword>
<evidence type="ECO:0000313" key="8">
    <source>
        <dbReference type="Proteomes" id="UP000830055"/>
    </source>
</evidence>
<feature type="transmembrane region" description="Helical" evidence="5">
    <location>
        <begin position="116"/>
        <end position="133"/>
    </location>
</feature>
<sequence length="346" mass="38580">MLFALLLFALLAIGLGYSAAEPADALDALKKYRELLLLPVMVSLLSMHRLAGQRAEQFFVAGCLTLMLISWAMALNLVPSERYGNSLLFHITHSFFMAVLAYWALIYAVNRQSRRLLWIAVFLAATANLFYIAPGRTGMFVYLCLMLLFIMQRLSRWKRLSAIALLVIALIGFYCTSANFSQRIELVAQEIAAYQPGQARSSIGQRFDWWMASLHLIAERPLLGHGTGSFLAAQQQQKWGSDMQPSNNPHNEYLFLAVQVGIPGLALFLAILLCQWREGLRLPPEKKNLMQGVLTALYAGSLMNSLMFDSHQGHFYLFMSAALMATGVEPPVPTDAVEKDSMAGPH</sequence>
<feature type="domain" description="O-antigen ligase-related" evidence="6">
    <location>
        <begin position="124"/>
        <end position="269"/>
    </location>
</feature>
<dbReference type="PANTHER" id="PTHR37422:SF13">
    <property type="entry name" value="LIPOPOLYSACCHARIDE BIOSYNTHESIS PROTEIN PA4999-RELATED"/>
    <property type="match status" value="1"/>
</dbReference>
<protein>
    <recommendedName>
        <fullName evidence="6">O-antigen ligase-related domain-containing protein</fullName>
    </recommendedName>
</protein>
<organism evidence="7 8">
    <name type="scientific">Desulfofustis limnaeus</name>
    <dbReference type="NCBI Taxonomy" id="2740163"/>
    <lineage>
        <taxon>Bacteria</taxon>
        <taxon>Pseudomonadati</taxon>
        <taxon>Thermodesulfobacteriota</taxon>
        <taxon>Desulfobulbia</taxon>
        <taxon>Desulfobulbales</taxon>
        <taxon>Desulfocapsaceae</taxon>
        <taxon>Desulfofustis</taxon>
    </lineage>
</organism>
<feature type="transmembrane region" description="Helical" evidence="5">
    <location>
        <begin position="139"/>
        <end position="155"/>
    </location>
</feature>
<keyword evidence="3 5" id="KW-1133">Transmembrane helix</keyword>
<dbReference type="EMBL" id="AP025516">
    <property type="protein sequence ID" value="BDD87075.1"/>
    <property type="molecule type" value="Genomic_DNA"/>
</dbReference>
<keyword evidence="2 5" id="KW-0812">Transmembrane</keyword>
<reference evidence="7 8" key="1">
    <citation type="submission" date="2022-01" db="EMBL/GenBank/DDBJ databases">
        <title>Desulfofustis limnae sp. nov., a novel mesophilic sulfate-reducing bacterium isolated from marsh soil.</title>
        <authorList>
            <person name="Watanabe M."/>
            <person name="Takahashi A."/>
            <person name="Kojima H."/>
            <person name="Fukui M."/>
        </authorList>
    </citation>
    <scope>NUCLEOTIDE SEQUENCE [LARGE SCALE GENOMIC DNA]</scope>
    <source>
        <strain evidence="7 8">PPLL</strain>
    </source>
</reference>
<dbReference type="Pfam" id="PF04932">
    <property type="entry name" value="Wzy_C"/>
    <property type="match status" value="1"/>
</dbReference>
<name>A0ABM7W7W4_9BACT</name>
<dbReference type="PANTHER" id="PTHR37422">
    <property type="entry name" value="TEICHURONIC ACID BIOSYNTHESIS PROTEIN TUAE"/>
    <property type="match status" value="1"/>
</dbReference>
<evidence type="ECO:0000256" key="5">
    <source>
        <dbReference type="SAM" id="Phobius"/>
    </source>
</evidence>
<feature type="transmembrane region" description="Helical" evidence="5">
    <location>
        <begin position="162"/>
        <end position="180"/>
    </location>
</feature>
<comment type="subcellular location">
    <subcellularLocation>
        <location evidence="1">Membrane</location>
        <topology evidence="1">Multi-pass membrane protein</topology>
    </subcellularLocation>
</comment>
<evidence type="ECO:0000256" key="1">
    <source>
        <dbReference type="ARBA" id="ARBA00004141"/>
    </source>
</evidence>